<name>T1KUU2_TETUR</name>
<evidence type="ECO:0000256" key="2">
    <source>
        <dbReference type="SAM" id="SignalP"/>
    </source>
</evidence>
<feature type="compositionally biased region" description="Low complexity" evidence="1">
    <location>
        <begin position="31"/>
        <end position="49"/>
    </location>
</feature>
<feature type="compositionally biased region" description="Low complexity" evidence="1">
    <location>
        <begin position="135"/>
        <end position="147"/>
    </location>
</feature>
<feature type="region of interest" description="Disordered" evidence="1">
    <location>
        <begin position="222"/>
        <end position="241"/>
    </location>
</feature>
<feature type="region of interest" description="Disordered" evidence="1">
    <location>
        <begin position="116"/>
        <end position="147"/>
    </location>
</feature>
<dbReference type="Proteomes" id="UP000015104">
    <property type="component" value="Unassembled WGS sequence"/>
</dbReference>
<dbReference type="OrthoDB" id="10409963at2759"/>
<keyword evidence="4" id="KW-1185">Reference proteome</keyword>
<accession>T1KUU2</accession>
<dbReference type="EnsemblMetazoa" id="tetur22g01270.1">
    <property type="protein sequence ID" value="tetur22g01270.1"/>
    <property type="gene ID" value="tetur22g01270"/>
</dbReference>
<feature type="chain" id="PRO_5004581157" evidence="2">
    <location>
        <begin position="26"/>
        <end position="288"/>
    </location>
</feature>
<evidence type="ECO:0000313" key="4">
    <source>
        <dbReference type="Proteomes" id="UP000015104"/>
    </source>
</evidence>
<reference evidence="3" key="2">
    <citation type="submission" date="2015-06" db="UniProtKB">
        <authorList>
            <consortium name="EnsemblMetazoa"/>
        </authorList>
    </citation>
    <scope>IDENTIFICATION</scope>
</reference>
<dbReference type="HOGENOM" id="CLU_967490_0_0_1"/>
<dbReference type="EMBL" id="CAEY01000581">
    <property type="status" value="NOT_ANNOTATED_CDS"/>
    <property type="molecule type" value="Genomic_DNA"/>
</dbReference>
<protein>
    <submittedName>
        <fullName evidence="3">Uncharacterized protein</fullName>
    </submittedName>
</protein>
<sequence length="288" mass="31285">MIKVQSFFILYLTLLAFTLVPLSSADDDDSSSSSSSTVTTSPKSSSSTSILKRTPKTSKPSTSSVSMATHPPWPSRSTESYGSSSVSRATHPPWPTRGSTTFDPYADFYSSRATHAPYPPVKRATHPPFPPLKKGSSGESSTSSSISSGLASSIVKKQLLKIDADSLRNWLKEAFAYIAAPLFMPSAITKAIKAPPGLASPSRSLWSKMIASFRSVILKKNDSEESEKGSTSSSSNEDRTDQLKENVATFYRKLAEKMASSSWATILSGKKAHKRNVRSIKRRSFRTI</sequence>
<evidence type="ECO:0000256" key="1">
    <source>
        <dbReference type="SAM" id="MobiDB-lite"/>
    </source>
</evidence>
<feature type="region of interest" description="Disordered" evidence="1">
    <location>
        <begin position="24"/>
        <end position="98"/>
    </location>
</feature>
<dbReference type="AlphaFoldDB" id="T1KUU2"/>
<keyword evidence="2" id="KW-0732">Signal</keyword>
<evidence type="ECO:0000313" key="3">
    <source>
        <dbReference type="EnsemblMetazoa" id="tetur22g01270.1"/>
    </source>
</evidence>
<reference evidence="4" key="1">
    <citation type="submission" date="2011-08" db="EMBL/GenBank/DDBJ databases">
        <authorList>
            <person name="Rombauts S."/>
        </authorList>
    </citation>
    <scope>NUCLEOTIDE SEQUENCE</scope>
    <source>
        <strain evidence="4">London</strain>
    </source>
</reference>
<dbReference type="OMA" id="WSKMIAS"/>
<feature type="compositionally biased region" description="Polar residues" evidence="1">
    <location>
        <begin position="75"/>
        <end position="88"/>
    </location>
</feature>
<proteinExistence type="predicted"/>
<organism evidence="3 4">
    <name type="scientific">Tetranychus urticae</name>
    <name type="common">Two-spotted spider mite</name>
    <dbReference type="NCBI Taxonomy" id="32264"/>
    <lineage>
        <taxon>Eukaryota</taxon>
        <taxon>Metazoa</taxon>
        <taxon>Ecdysozoa</taxon>
        <taxon>Arthropoda</taxon>
        <taxon>Chelicerata</taxon>
        <taxon>Arachnida</taxon>
        <taxon>Acari</taxon>
        <taxon>Acariformes</taxon>
        <taxon>Trombidiformes</taxon>
        <taxon>Prostigmata</taxon>
        <taxon>Eleutherengona</taxon>
        <taxon>Raphignathae</taxon>
        <taxon>Tetranychoidea</taxon>
        <taxon>Tetranychidae</taxon>
        <taxon>Tetranychus</taxon>
    </lineage>
</organism>
<gene>
    <name evidence="3" type="primary">107367586</name>
</gene>
<feature type="signal peptide" evidence="2">
    <location>
        <begin position="1"/>
        <end position="25"/>
    </location>
</feature>